<dbReference type="CDD" id="cd00565">
    <property type="entry name" value="Ubl_ThiS"/>
    <property type="match status" value="1"/>
</dbReference>
<dbReference type="PANTHER" id="PTHR34472">
    <property type="entry name" value="SULFUR CARRIER PROTEIN THIS"/>
    <property type="match status" value="1"/>
</dbReference>
<dbReference type="InterPro" id="IPR003749">
    <property type="entry name" value="ThiS/MoaD-like"/>
</dbReference>
<dbReference type="EMBL" id="FNEM01000011">
    <property type="protein sequence ID" value="SDJ65828.1"/>
    <property type="molecule type" value="Genomic_DNA"/>
</dbReference>
<dbReference type="Gene3D" id="3.10.20.30">
    <property type="match status" value="1"/>
</dbReference>
<keyword evidence="2" id="KW-1185">Reference proteome</keyword>
<dbReference type="SUPFAM" id="SSF54285">
    <property type="entry name" value="MoaD/ThiS"/>
    <property type="match status" value="1"/>
</dbReference>
<reference evidence="2" key="1">
    <citation type="submission" date="2016-10" db="EMBL/GenBank/DDBJ databases">
        <authorList>
            <person name="Varghese N."/>
            <person name="Submissions S."/>
        </authorList>
    </citation>
    <scope>NUCLEOTIDE SEQUENCE [LARGE SCALE GENOMIC DNA]</scope>
    <source>
        <strain evidence="2">DSM 23317</strain>
    </source>
</reference>
<evidence type="ECO:0000313" key="1">
    <source>
        <dbReference type="EMBL" id="SDJ65828.1"/>
    </source>
</evidence>
<dbReference type="InterPro" id="IPR012675">
    <property type="entry name" value="Beta-grasp_dom_sf"/>
</dbReference>
<sequence>MIKLEVNGEPMAIDPMALSGLLTQLNQQQPGVAVAVNSRIVPRTQWAQTPLNDGDSVDIFSVIAGG</sequence>
<protein>
    <submittedName>
        <fullName evidence="1">Sulfur carrier protein ThiS</fullName>
    </submittedName>
</protein>
<dbReference type="InterPro" id="IPR016155">
    <property type="entry name" value="Mopterin_synth/thiamin_S_b"/>
</dbReference>
<organism evidence="1 2">
    <name type="scientific">Ferrimonas sediminum</name>
    <dbReference type="NCBI Taxonomy" id="718193"/>
    <lineage>
        <taxon>Bacteria</taxon>
        <taxon>Pseudomonadati</taxon>
        <taxon>Pseudomonadota</taxon>
        <taxon>Gammaproteobacteria</taxon>
        <taxon>Alteromonadales</taxon>
        <taxon>Ferrimonadaceae</taxon>
        <taxon>Ferrimonas</taxon>
    </lineage>
</organism>
<evidence type="ECO:0000313" key="2">
    <source>
        <dbReference type="Proteomes" id="UP000199527"/>
    </source>
</evidence>
<dbReference type="Proteomes" id="UP000199527">
    <property type="component" value="Unassembled WGS sequence"/>
</dbReference>
<gene>
    <name evidence="1" type="ORF">SAMN04488540_11155</name>
</gene>
<dbReference type="RefSeq" id="WP_090365930.1">
    <property type="nucleotide sequence ID" value="NZ_FNEM01000011.1"/>
</dbReference>
<accession>A0A1G8VIG1</accession>
<proteinExistence type="predicted"/>
<dbReference type="PANTHER" id="PTHR34472:SF1">
    <property type="entry name" value="SULFUR CARRIER PROTEIN THIS"/>
    <property type="match status" value="1"/>
</dbReference>
<dbReference type="AlphaFoldDB" id="A0A1G8VIG1"/>
<dbReference type="InterPro" id="IPR010035">
    <property type="entry name" value="Thi_S"/>
</dbReference>
<dbReference type="NCBIfam" id="TIGR01683">
    <property type="entry name" value="thiS"/>
    <property type="match status" value="1"/>
</dbReference>
<dbReference type="Pfam" id="PF02597">
    <property type="entry name" value="ThiS"/>
    <property type="match status" value="1"/>
</dbReference>
<name>A0A1G8VIG1_9GAMM</name>
<dbReference type="OrthoDB" id="6388078at2"/>